<protein>
    <submittedName>
        <fullName evidence="1">Uncharacterized protein</fullName>
    </submittedName>
</protein>
<name>A0A1B6G8P7_9HEMI</name>
<accession>A0A1B6G8P7</accession>
<dbReference type="AlphaFoldDB" id="A0A1B6G8P7"/>
<reference evidence="1" key="1">
    <citation type="submission" date="2015-11" db="EMBL/GenBank/DDBJ databases">
        <title>De novo transcriptome assembly of four potential Pierce s Disease insect vectors from Arizona vineyards.</title>
        <authorList>
            <person name="Tassone E.E."/>
        </authorList>
    </citation>
    <scope>NUCLEOTIDE SEQUENCE</scope>
</reference>
<sequence length="100" mass="11844">MEDDGWNKWNFLTVKCFTKSRTERGTDVIRLESPLVPKWQGQYFRNLTSVGFWQKMASLSNALPLQKSCKRPLTFKCKKGSLCFFCYRKGFLVLFQIQKY</sequence>
<dbReference type="EMBL" id="GECZ01010962">
    <property type="protein sequence ID" value="JAS58807.1"/>
    <property type="molecule type" value="Transcribed_RNA"/>
</dbReference>
<organism evidence="1">
    <name type="scientific">Cuerna arida</name>
    <dbReference type="NCBI Taxonomy" id="1464854"/>
    <lineage>
        <taxon>Eukaryota</taxon>
        <taxon>Metazoa</taxon>
        <taxon>Ecdysozoa</taxon>
        <taxon>Arthropoda</taxon>
        <taxon>Hexapoda</taxon>
        <taxon>Insecta</taxon>
        <taxon>Pterygota</taxon>
        <taxon>Neoptera</taxon>
        <taxon>Paraneoptera</taxon>
        <taxon>Hemiptera</taxon>
        <taxon>Auchenorrhyncha</taxon>
        <taxon>Membracoidea</taxon>
        <taxon>Cicadellidae</taxon>
        <taxon>Cicadellinae</taxon>
        <taxon>Proconiini</taxon>
        <taxon>Cuerna</taxon>
    </lineage>
</organism>
<gene>
    <name evidence="1" type="ORF">g.5465</name>
</gene>
<proteinExistence type="predicted"/>
<evidence type="ECO:0000313" key="1">
    <source>
        <dbReference type="EMBL" id="JAS58807.1"/>
    </source>
</evidence>